<feature type="non-terminal residue" evidence="2">
    <location>
        <position position="444"/>
    </location>
</feature>
<dbReference type="EMBL" id="QFNK01000326">
    <property type="protein sequence ID" value="PZO80560.1"/>
    <property type="molecule type" value="Genomic_DNA"/>
</dbReference>
<feature type="region of interest" description="Disordered" evidence="1">
    <location>
        <begin position="262"/>
        <end position="291"/>
    </location>
</feature>
<gene>
    <name evidence="2" type="ORF">DI626_11210</name>
</gene>
<name>A0A2W4ZDY6_9BACT</name>
<evidence type="ECO:0000256" key="1">
    <source>
        <dbReference type="SAM" id="MobiDB-lite"/>
    </source>
</evidence>
<dbReference type="AlphaFoldDB" id="A0A2W4ZDY6"/>
<protein>
    <submittedName>
        <fullName evidence="2">Uncharacterized protein</fullName>
    </submittedName>
</protein>
<evidence type="ECO:0000313" key="3">
    <source>
        <dbReference type="Proteomes" id="UP000249557"/>
    </source>
</evidence>
<sequence>MNVHSSSAPGVFPVSIGQYVVYPGRGVCVAAGYETFEAAGVQYSTVKFRPLDDLKVALSKPHPLSAVSGIRPPATEKEWRAAFAGTFDKRPKNGSGIWRVRAQDYRETIRQGDFEGQLLVLVGILSKKRDAFFKGKTFNAIPREAGLSFSEYEIADEVIRSVACEYVHATGASHADAVNVILSSLLIPAFAKNHEPSYRAAPSIMPDEEFKRLFGVTISEAGKGGVSVTKIPDMKPHVSLPFSGFSSSDPKQARFSGRSIQHTPVEKPAGKGRARIAPATPAKKGRVSSANSSAVNSESMYVSQKGMGRFLFRQAADILNAEEFSIVSKMVLRLPAHRVALEDIAAERSLPVADILVIRDSGVEKLRQTLSPERREKYKKLFEVGIGEKRAKRVRESVDVKEPVHHKPSLDMAPSRSDLLQTYTEEKGFLVSKGATAQMAAHAG</sequence>
<proteinExistence type="predicted"/>
<accession>A0A2W4ZDY6</accession>
<reference evidence="2 3" key="1">
    <citation type="submission" date="2017-08" db="EMBL/GenBank/DDBJ databases">
        <title>Infants hospitalized years apart are colonized by the same room-sourced microbial strains.</title>
        <authorList>
            <person name="Brooks B."/>
            <person name="Olm M.R."/>
            <person name="Firek B.A."/>
            <person name="Baker R."/>
            <person name="Thomas B.C."/>
            <person name="Morowitz M.J."/>
            <person name="Banfield J.F."/>
        </authorList>
    </citation>
    <scope>NUCLEOTIDE SEQUENCE [LARGE SCALE GENOMIC DNA]</scope>
    <source>
        <strain evidence="2">S2_018_000_R2_104</strain>
    </source>
</reference>
<evidence type="ECO:0000313" key="2">
    <source>
        <dbReference type="EMBL" id="PZO80560.1"/>
    </source>
</evidence>
<comment type="caution">
    <text evidence="2">The sequence shown here is derived from an EMBL/GenBank/DDBJ whole genome shotgun (WGS) entry which is preliminary data.</text>
</comment>
<dbReference type="Proteomes" id="UP000249557">
    <property type="component" value="Unassembled WGS sequence"/>
</dbReference>
<organism evidence="2 3">
    <name type="scientific">Micavibrio aeruginosavorus</name>
    <dbReference type="NCBI Taxonomy" id="349221"/>
    <lineage>
        <taxon>Bacteria</taxon>
        <taxon>Pseudomonadati</taxon>
        <taxon>Bdellovibrionota</taxon>
        <taxon>Bdellovibrionia</taxon>
        <taxon>Bdellovibrionales</taxon>
        <taxon>Pseudobdellovibrionaceae</taxon>
        <taxon>Micavibrio</taxon>
    </lineage>
</organism>